<proteinExistence type="predicted"/>
<reference evidence="2" key="3">
    <citation type="submission" date="2021-01" db="EMBL/GenBank/DDBJ databases">
        <authorList>
            <consortium name="Genoscope - CEA"/>
            <person name="William W."/>
        </authorList>
    </citation>
    <scope>NUCLEOTIDE SEQUENCE</scope>
</reference>
<dbReference type="PaxDb" id="3708-A0A078FQW4"/>
<keyword evidence="4" id="KW-1185">Reference proteome</keyword>
<evidence type="ECO:0000256" key="1">
    <source>
        <dbReference type="SAM" id="MobiDB-lite"/>
    </source>
</evidence>
<name>A0A078FQW4_BRANA</name>
<protein>
    <submittedName>
        <fullName evidence="2">(rape) hypothetical protein</fullName>
    </submittedName>
    <submittedName>
        <fullName evidence="3">BnaC05g19750D protein</fullName>
    </submittedName>
</protein>
<dbReference type="InterPro" id="IPR052575">
    <property type="entry name" value="SSU_processome_comp_20"/>
</dbReference>
<dbReference type="AlphaFoldDB" id="A0A078FQW4"/>
<dbReference type="EMBL" id="LK032046">
    <property type="protein sequence ID" value="CDY14718.1"/>
    <property type="molecule type" value="Genomic_DNA"/>
</dbReference>
<feature type="region of interest" description="Disordered" evidence="1">
    <location>
        <begin position="195"/>
        <end position="240"/>
    </location>
</feature>
<sequence length="240" mass="28605">MIEKMLKQFPHLCFHEDSQEDFKLLLHRHEWLQTTTCRLLNYYFKKLAKSTEVLLKLKVDRNRVVNKNNDTTEEDYLRENIVFAVTGLHSMIGQTDDEYWSSLDSDVQGKFMEAFLVFDSGKMRIVFNVYKECASNLNQEECRLYAFRILLPLYKVCQGFTGKAITDELEQLAEEMLVKVYSEIKKSLEVKRQKRRREEKEMAVVNPERNAKRKLKVASKNKANKKRRIMRSKMDRWSRS</sequence>
<dbReference type="STRING" id="3708.A0A078FQW4"/>
<dbReference type="EMBL" id="HG994369">
    <property type="protein sequence ID" value="CAF1928090.1"/>
    <property type="molecule type" value="Genomic_DNA"/>
</dbReference>
<dbReference type="PANTHER" id="PTHR17695:SF11">
    <property type="entry name" value="SMALL SUBUNIT PROCESSOME COMPONENT 20 HOMOLOG"/>
    <property type="match status" value="1"/>
</dbReference>
<gene>
    <name evidence="3" type="primary">BnaC05g19750D</name>
    <name evidence="2" type="ORF">DARMORV10_C05P23800.1</name>
    <name evidence="3" type="ORF">GSBRNA2T00084535001</name>
</gene>
<accession>A0A078FQW4</accession>
<dbReference type="Proteomes" id="UP000028999">
    <property type="component" value="Unassembled WGS sequence"/>
</dbReference>
<reference evidence="3 4" key="1">
    <citation type="journal article" date="2014" name="Science">
        <title>Plant genetics. Early allopolyploid evolution in the post-Neolithic Brassica napus oilseed genome.</title>
        <authorList>
            <person name="Chalhoub B."/>
            <person name="Denoeud F."/>
            <person name="Liu S."/>
            <person name="Parkin I.A."/>
            <person name="Tang H."/>
            <person name="Wang X."/>
            <person name="Chiquet J."/>
            <person name="Belcram H."/>
            <person name="Tong C."/>
            <person name="Samans B."/>
            <person name="Correa M."/>
            <person name="Da Silva C."/>
            <person name="Just J."/>
            <person name="Falentin C."/>
            <person name="Koh C.S."/>
            <person name="Le Clainche I."/>
            <person name="Bernard M."/>
            <person name="Bento P."/>
            <person name="Noel B."/>
            <person name="Labadie K."/>
            <person name="Alberti A."/>
            <person name="Charles M."/>
            <person name="Arnaud D."/>
            <person name="Guo H."/>
            <person name="Daviaud C."/>
            <person name="Alamery S."/>
            <person name="Jabbari K."/>
            <person name="Zhao M."/>
            <person name="Edger P.P."/>
            <person name="Chelaifa H."/>
            <person name="Tack D."/>
            <person name="Lassalle G."/>
            <person name="Mestiri I."/>
            <person name="Schnel N."/>
            <person name="Le Paslier M.C."/>
            <person name="Fan G."/>
            <person name="Renault V."/>
            <person name="Bayer P.E."/>
            <person name="Golicz A.A."/>
            <person name="Manoli S."/>
            <person name="Lee T.H."/>
            <person name="Thi V.H."/>
            <person name="Chalabi S."/>
            <person name="Hu Q."/>
            <person name="Fan C."/>
            <person name="Tollenaere R."/>
            <person name="Lu Y."/>
            <person name="Battail C."/>
            <person name="Shen J."/>
            <person name="Sidebottom C.H."/>
            <person name="Wang X."/>
            <person name="Canaguier A."/>
            <person name="Chauveau A."/>
            <person name="Berard A."/>
            <person name="Deniot G."/>
            <person name="Guan M."/>
            <person name="Liu Z."/>
            <person name="Sun F."/>
            <person name="Lim Y.P."/>
            <person name="Lyons E."/>
            <person name="Town C.D."/>
            <person name="Bancroft I."/>
            <person name="Wang X."/>
            <person name="Meng J."/>
            <person name="Ma J."/>
            <person name="Pires J.C."/>
            <person name="King G.J."/>
            <person name="Brunel D."/>
            <person name="Delourme R."/>
            <person name="Renard M."/>
            <person name="Aury J.M."/>
            <person name="Adams K.L."/>
            <person name="Batley J."/>
            <person name="Snowdon R.J."/>
            <person name="Tost J."/>
            <person name="Edwards D."/>
            <person name="Zhou Y."/>
            <person name="Hua W."/>
            <person name="Sharpe A.G."/>
            <person name="Paterson A.H."/>
            <person name="Guan C."/>
            <person name="Wincker P."/>
        </authorList>
    </citation>
    <scope>NUCLEOTIDE SEQUENCE [LARGE SCALE GENOMIC DNA]</scope>
    <source>
        <strain evidence="4">cv. Darmor-bzh</strain>
    </source>
</reference>
<evidence type="ECO:0000313" key="4">
    <source>
        <dbReference type="Proteomes" id="UP000028999"/>
    </source>
</evidence>
<evidence type="ECO:0000313" key="3">
    <source>
        <dbReference type="EMBL" id="CDY14718.1"/>
    </source>
</evidence>
<evidence type="ECO:0000313" key="2">
    <source>
        <dbReference type="EMBL" id="CAF1928090.1"/>
    </source>
</evidence>
<reference evidence="3" key="2">
    <citation type="submission" date="2014-06" db="EMBL/GenBank/DDBJ databases">
        <authorList>
            <person name="Genoscope - CEA"/>
        </authorList>
    </citation>
    <scope>NUCLEOTIDE SEQUENCE</scope>
</reference>
<dbReference type="Gramene" id="CDY14718">
    <property type="protein sequence ID" value="CDY14718"/>
    <property type="gene ID" value="GSBRNA2T00084535001"/>
</dbReference>
<dbReference type="Proteomes" id="UP001295469">
    <property type="component" value="Chromosome C05"/>
</dbReference>
<organism evidence="3 4">
    <name type="scientific">Brassica napus</name>
    <name type="common">Rape</name>
    <dbReference type="NCBI Taxonomy" id="3708"/>
    <lineage>
        <taxon>Eukaryota</taxon>
        <taxon>Viridiplantae</taxon>
        <taxon>Streptophyta</taxon>
        <taxon>Embryophyta</taxon>
        <taxon>Tracheophyta</taxon>
        <taxon>Spermatophyta</taxon>
        <taxon>Magnoliopsida</taxon>
        <taxon>eudicotyledons</taxon>
        <taxon>Gunneridae</taxon>
        <taxon>Pentapetalae</taxon>
        <taxon>rosids</taxon>
        <taxon>malvids</taxon>
        <taxon>Brassicales</taxon>
        <taxon>Brassicaceae</taxon>
        <taxon>Brassiceae</taxon>
        <taxon>Brassica</taxon>
    </lineage>
</organism>
<dbReference type="PANTHER" id="PTHR17695">
    <property type="entry name" value="SMALL SUBUNIT PROCESSOME COMPONENT 20 HOMOLOG"/>
    <property type="match status" value="1"/>
</dbReference>
<feature type="compositionally biased region" description="Basic residues" evidence="1">
    <location>
        <begin position="211"/>
        <end position="231"/>
    </location>
</feature>